<feature type="region of interest" description="Disordered" evidence="3">
    <location>
        <begin position="2853"/>
        <end position="2876"/>
    </location>
</feature>
<keyword evidence="1" id="KW-0833">Ubl conjugation pathway</keyword>
<dbReference type="FunFam" id="3.30.2410.10:FF:000009">
    <property type="entry name" value="Probable E3 ubiquitin-protein ligase HECTD2"/>
    <property type="match status" value="1"/>
</dbReference>
<dbReference type="PANTHER" id="PTHR13270:SF14">
    <property type="entry name" value="SEX DETERMINATION AND DOSAGE COMPENSATION PROTEIN SDC-2"/>
    <property type="match status" value="1"/>
</dbReference>
<evidence type="ECO:0000313" key="5">
    <source>
        <dbReference type="EMBL" id="CAD8073366.1"/>
    </source>
</evidence>
<keyword evidence="2" id="KW-0175">Coiled coil</keyword>
<reference evidence="5" key="1">
    <citation type="submission" date="2021-01" db="EMBL/GenBank/DDBJ databases">
        <authorList>
            <consortium name="Genoscope - CEA"/>
            <person name="William W."/>
        </authorList>
    </citation>
    <scope>NUCLEOTIDE SEQUENCE</scope>
</reference>
<feature type="domain" description="HECT" evidence="4">
    <location>
        <begin position="3327"/>
        <end position="3449"/>
    </location>
</feature>
<feature type="compositionally biased region" description="Low complexity" evidence="3">
    <location>
        <begin position="3498"/>
        <end position="3514"/>
    </location>
</feature>
<feature type="compositionally biased region" description="Basic and acidic residues" evidence="3">
    <location>
        <begin position="3535"/>
        <end position="3554"/>
    </location>
</feature>
<evidence type="ECO:0000259" key="4">
    <source>
        <dbReference type="PROSITE" id="PS50237"/>
    </source>
</evidence>
<dbReference type="PROSITE" id="PS50237">
    <property type="entry name" value="HECT"/>
    <property type="match status" value="2"/>
</dbReference>
<feature type="compositionally biased region" description="Low complexity" evidence="3">
    <location>
        <begin position="3521"/>
        <end position="3531"/>
    </location>
</feature>
<dbReference type="InterPro" id="IPR000569">
    <property type="entry name" value="HECT_dom"/>
</dbReference>
<evidence type="ECO:0000313" key="6">
    <source>
        <dbReference type="Proteomes" id="UP000692954"/>
    </source>
</evidence>
<dbReference type="SMART" id="SM00119">
    <property type="entry name" value="HECTc"/>
    <property type="match status" value="1"/>
</dbReference>
<comment type="caution">
    <text evidence="5">The sequence shown here is derived from an EMBL/GenBank/DDBJ whole genome shotgun (WGS) entry which is preliminary data.</text>
</comment>
<protein>
    <recommendedName>
        <fullName evidence="4">HECT domain-containing protein</fullName>
    </recommendedName>
</protein>
<keyword evidence="6" id="KW-1185">Reference proteome</keyword>
<dbReference type="PANTHER" id="PTHR13270">
    <property type="entry name" value="PROTEIN C20ORF116-RELATED"/>
    <property type="match status" value="1"/>
</dbReference>
<accession>A0A8S1M9U2</accession>
<organism evidence="5 6">
    <name type="scientific">Paramecium sonneborni</name>
    <dbReference type="NCBI Taxonomy" id="65129"/>
    <lineage>
        <taxon>Eukaryota</taxon>
        <taxon>Sar</taxon>
        <taxon>Alveolata</taxon>
        <taxon>Ciliophora</taxon>
        <taxon>Intramacronucleata</taxon>
        <taxon>Oligohymenophorea</taxon>
        <taxon>Peniculida</taxon>
        <taxon>Parameciidae</taxon>
        <taxon>Paramecium</taxon>
    </lineage>
</organism>
<feature type="region of interest" description="Disordered" evidence="3">
    <location>
        <begin position="3049"/>
        <end position="3069"/>
    </location>
</feature>
<feature type="compositionally biased region" description="Low complexity" evidence="3">
    <location>
        <begin position="3555"/>
        <end position="3597"/>
    </location>
</feature>
<evidence type="ECO:0000256" key="1">
    <source>
        <dbReference type="PROSITE-ProRule" id="PRU00104"/>
    </source>
</evidence>
<dbReference type="Proteomes" id="UP000692954">
    <property type="component" value="Unassembled WGS sequence"/>
</dbReference>
<dbReference type="GO" id="GO:0004842">
    <property type="term" value="F:ubiquitin-protein transferase activity"/>
    <property type="evidence" value="ECO:0007669"/>
    <property type="project" value="InterPro"/>
</dbReference>
<dbReference type="Pfam" id="PF00632">
    <property type="entry name" value="HECT"/>
    <property type="match status" value="2"/>
</dbReference>
<name>A0A8S1M9U2_9CILI</name>
<dbReference type="OrthoDB" id="8068875at2759"/>
<proteinExistence type="predicted"/>
<feature type="compositionally biased region" description="Low complexity" evidence="3">
    <location>
        <begin position="2736"/>
        <end position="2750"/>
    </location>
</feature>
<comment type="caution">
    <text evidence="1">Lacks conserved residue(s) required for the propagation of feature annotation.</text>
</comment>
<feature type="coiled-coil region" evidence="2">
    <location>
        <begin position="1276"/>
        <end position="1330"/>
    </location>
</feature>
<feature type="active site" description="Glycyl thioester intermediate" evidence="1">
    <location>
        <position position="3979"/>
    </location>
</feature>
<evidence type="ECO:0000256" key="3">
    <source>
        <dbReference type="SAM" id="MobiDB-lite"/>
    </source>
</evidence>
<feature type="compositionally biased region" description="Polar residues" evidence="3">
    <location>
        <begin position="3049"/>
        <end position="3066"/>
    </location>
</feature>
<dbReference type="EMBL" id="CAJJDN010000030">
    <property type="protein sequence ID" value="CAD8073366.1"/>
    <property type="molecule type" value="Genomic_DNA"/>
</dbReference>
<gene>
    <name evidence="5" type="ORF">PSON_ATCC_30995.1.T0300294</name>
</gene>
<evidence type="ECO:0000256" key="2">
    <source>
        <dbReference type="SAM" id="Coils"/>
    </source>
</evidence>
<feature type="region of interest" description="Disordered" evidence="3">
    <location>
        <begin position="2733"/>
        <end position="2752"/>
    </location>
</feature>
<feature type="domain" description="HECT" evidence="4">
    <location>
        <begin position="3837"/>
        <end position="4012"/>
    </location>
</feature>
<feature type="region of interest" description="Disordered" evidence="3">
    <location>
        <begin position="3497"/>
        <end position="3605"/>
    </location>
</feature>
<sequence length="4012" mass="476470">MRIPQAYFESMVKRYKKSRHYDQTDYSWIETTTKPLVERIQDFAQCKQLQDPKYTRIICETIDTIFEAAVALFQDQDQTLCLQLLGVCDSIQIWDLCLQCCDYIIKSTNQKIIDMFFSYEHILILIFHNPDYEIYKIYKLVQCMQFLIESMNTSKACKFKIEQFERIFLKFMYINAFLQKNIYNLSNQEQQELFHFSSDNNNLKITIPNDDMNNYQRYLEMSNFRKILKSPPVTLDIPFDYTKNPLEQSLQIASEIKIQKDSILFDQIFIRLLCQYSYDEQLLQKMFISNYVFHYKCTFSDLQFVNHKYMSDITNRLIDQKDFLFLLIRMIASNKDEQLEDTLVGSLQFIKSKQISLYEQNIFLEKLWLFELQGIQDTLVWWKNELQISEGNLYDNRMNLNVKLQQLFFQQLSDPQFTLIFKKQPNYTQWNFIIIQIIRKSFGQDGETKLPYYILNPILSYCISMITELPCNNQNQQLDYQLESQIIQGLVEILKNCNKKQQLQLQIRAFQLLNQLVTYYKQEFDQVQIQNAQSEFLMPVPERYHKLLAEIWSNKVLEDTLHTAESNETLYTYLITLLAITMGENPARVRQFYENNSLQYLINRIIELLKICSRASPLIVTIINLLIAISTNEQAIQLTLQTNNNGEQQQQDNLIKRIFIKCYLPSVELLHDPTVSDDFAKKIIMLYSQSMLAKRQIEKVIENTFMQISQLVDLSKDKIEEIVSNQDKLQSFYSYSKSLQALLQLFMQLQPEKKSSYRSFQGFEELQLEEAQRQKDVLFNSLLKNQKFVEALEKIIMSPILIGSKNKDTYVEHYVGILCKKNKLNPYTSLWKELDLISQNYMVIGDQKIIDIGKLVDYDALSIHMSDKYFFRKIIKHISPQTYRGFYILSRFHLIHYLIKMCVNQGVPQSQDTHLMISQLLEIYFLSSQHAGFHESIMMSMSAKQQMQKSQISYDEETQIRRRISKDNLIPLQSSCLDLINKLQSSAEQKDFIIKKYGEIIQLFFSNFQEKCQQIKQAKGIQIISLVTYLQDMLKSFKFLQNLFLNLEQQFQPLQFTVICYQNSNFFLQLIEILQHLDSVQRQQQYNGTKEQEITKKILPGFIEAIHQHIDNIIKLLIFKKIIIDKIQLSGQWIQDTQQLDLVCNELFLAQASIVNQMIDQLLYNNCEGNLKTLLEQLIQRFYSIKDIQVQEMKKLAGVEPKEQQTGNKDLNQKLSGNEVRQDQKQSLFQRPEIQAIIQDFQLMGFKQQLVIKAIQRVEIPDPHMIVEMLINDRISDDEEEQEDVFDQELKNAEQNQLIQNQLAQQQRLKIEAEQEKEQKQTEIQVLDQESFMKILLQNFPQANTSLNINERFQALINEFQVKLDLNLHKLLDQYLNNQKAGGNLLEYLFTIAKKSQHINRILEYIFMILNPLKQDKSSQDLNITLIQYQKALQWLSLLQQIASSEHEKIYQNLALIDQEPQQKHVLSFQSMITLGFALSNDIFDQFTKHGKNELQQLKTINISELNYQEICNKVSDITNNLNNLYENKQNTLKLFCKEILEAQKYLTKFFLNLQNQHDQLIERYWSQILIYLEFLIQVCTINLELQEQAQETYNFLNELDTQINNNQSLKEERDQSQNMIYLRQLIQRRFMSDKQLITQLLQCLNNFGLHNQNKLFNMLTKKQSSDKQSLFETLLQLKMYTSHLEYEESQPVFLENLIYLIAVDNKTANDLVMQVLKQVMLNEHIDWHAQQLKNAEDLSQIQFPQKYIECPLQYLLSYHPVLINNPIVYNMMIEQQGLSITDKFSELQRVHNTKQSQPQTTGKLTKEQERLLKEKEKEQQAQPQTEIVIRFEIDQLIEPQLNEHFIYLVNIIAQTTIDRFFEENYRLIEQVFKVELGQYKDDNRIYLYGWDQLLRIIEMLIIKIPQLILHLRQLQVVLPPQLIKEEKKITFIEFVIKYLTWVGGDKLANFMHNYLSDINLLSVGYGVTIGQEVLQLLLNELQLNIDQDQMLQKYYHILQLLILFTQTLTMQNCCMLLTDQRSQLNIIPQLINTLNSIKNCENSQFVRTYHQTIAKVIEPFLQSQIYYDHIKYGRYGDVFRLQQSIKDNPFQYHYLHCLKNQLISYSLYPNFKSIPGSAQHFISHQQVQQTLKDEHQQELIWPLYQSRKNYNIQKQNNQKQQEEDVSDSDSDQDIIQVDINQIKYKVNYSNINSWGSDYYYYDNNDFMSKYNMNRDDDRLQRDNQQNIFPQKDLNILFCKLDPQIINFDLPVLTVTKTNIQYNSNDYKQWITSIVGLYYSLNEYFENKKQLISKSYENQLKITVEFIHQINRLLLSSNYYRNKQNDSLQQYLQYYLNGTLNHLQVQASASCFYSKFGQPPNQLQQDYQANQLSININESQQQQQRILCQISCNILQSRVVLNGMPNDLQDQNLLKAKLQSLLHPEQHLINQPIILQVPKRQLMSADPQQILIYDNLVLEIFINLLLDPNNFPQFPFNLFRQITKCSRLGFKLLIQLLLLFQEQKNNLDLTLKILYLVSQKIPSTNLRDLLSEQLQISPILNKREKANLAKVQEIKEQFVIEEEENVDEQPLDEDPENPLVFLINQINIYCEKNISFMKLFHNPESYIPLEKNILLTPLLANQTGLHLSYLIQIIRGSLMVAIEDPKDKNKKYDDDYLSKIQRRQATIFTSFSQDETNNKLFDIVSQLDKSEEDIHLKDLIIKTFTDRYSDNQSDNWESLQYFHKQPFSLRQNELFQQQQQQQQQSQQQQQRFPMQNTSYFSMPLPPQYVNGLSQASQQQAPPIPSISILQQQQQLMQQQQQQRLQLLAATQAQNPQFKQFYEKYVKVNDYLYEQTQNQSQQIKNFYENILQQKQKQDSQQQQQQKEQNKNSQQINQTQPIQEQLLQQQQGEIVNDDINESDSKLQKKERKVSVKISHVEIDIITALCKILSNPLLRDCNSTEIINVLNTYANDKLKIEHSINELTKYIIQQSKIFNYELDRKRKQLREINSQRGKVPEQNPEIQQQLSQQENEIIKELNQKTPDPTVIQRCFIAITGFLNLNLSIQEQQKQSTNKPSSTQTRQQIQQDKKKFKMHQQGKLVDETSEVDVLTKKDIRKQFINVLQTRQTHHLWLNVVETLLLIFNCKGHRSLELLQKKLYPLLECFLRLYQNVYEDTNTSDPLQQSTLDPNFFERNTSGSATNSLQFGLLQTQNIHLKRSFSSVRNENEMQMKIDELFTYLCINGKRLINHLIFQRLYQITLDQKQNQNSNLIKLFKETDPLAFVFFKMSQIISFENKKHLFELDLEALKIIEKPNTRSRGKQNDTIEINVARETRLQQSLEKVINIDKAKFRKCDIKIRYQGERGQDEGGIRKEWMTNLVKDIQQTDKFELTTKRFYKINPNKKAQEDLNHYKLLGKIIAKGIYDGLLLPVYFISPIFKQILQKKPSFDDLEHFNEGYYDTFIKFLNDETQVQYKDLFEFWIPEEYANLIEQNKKLIFADLLQDYIEKNPIELKQEQLSEQQQQQQDSQQQASQIKKEEQQINVEQQNQQQELDEQQKQDKQQDSQQIKEKQQQQEEQQQQDQKQQQEKLQQQDQQQQQKDQQQQQEKQQQQDLQLQPDDKKQEDQQKLLDEKLLDEKQLQDLQKQQQQQQQQQEQDLEQEKELERFYSTIQFSGLKPFEEEIKNQQLLIQQQQQQLLDQYIIQEQEKLQLMAQSSYQQKWDDIDQHESNLLEINWEQFEQQQLLLHLQQQQELRLLQVQKSQKQMEEQQKEQKQKSQVLLESEDMIPLLKEDSEVRQSNEKEEFKIKKQSEDITAEDMENREKKRLIRKNKKKQLNDEVLKHIQLQDVFEKQINLVSIKHKRQICEFISKRIMLEEIKTQIQALREGFFDILPKEFFSYMDWRDLQKLIIGVPSVDVDDLQANTEYINYEKNNQTVVWFWEVLTTLSDSEKADFLMFATGSPLVPFGGFKNLRGPNGPRKFSISKDFNKEHFIKAHACFNRIDLPEYSSKEIVREKLLKSLKESGSGFDLS</sequence>